<gene>
    <name evidence="2" type="ORF">J0X15_08985</name>
</gene>
<dbReference type="GO" id="GO:0016491">
    <property type="term" value="F:oxidoreductase activity"/>
    <property type="evidence" value="ECO:0007669"/>
    <property type="project" value="InterPro"/>
</dbReference>
<dbReference type="Gene3D" id="3.40.50.80">
    <property type="entry name" value="Nucleotide-binding domain of ferredoxin-NADP reductase (FNR) module"/>
    <property type="match status" value="1"/>
</dbReference>
<name>A0A939J9F9_9HYPH</name>
<dbReference type="InterPro" id="IPR050415">
    <property type="entry name" value="MRET"/>
</dbReference>
<dbReference type="Proteomes" id="UP000664779">
    <property type="component" value="Unassembled WGS sequence"/>
</dbReference>
<dbReference type="EMBL" id="JAFLNF010000003">
    <property type="protein sequence ID" value="MBO0345353.1"/>
    <property type="molecule type" value="Genomic_DNA"/>
</dbReference>
<dbReference type="Gene3D" id="2.40.30.10">
    <property type="entry name" value="Translation factors"/>
    <property type="match status" value="1"/>
</dbReference>
<protein>
    <submittedName>
        <fullName evidence="2">Flavodoxin reductase</fullName>
    </submittedName>
</protein>
<dbReference type="InterPro" id="IPR001433">
    <property type="entry name" value="OxRdtase_FAD/NAD-bd"/>
</dbReference>
<dbReference type="PRINTS" id="PR00410">
    <property type="entry name" value="PHEHYDRXLASE"/>
</dbReference>
<dbReference type="InterPro" id="IPR017927">
    <property type="entry name" value="FAD-bd_FR_type"/>
</dbReference>
<dbReference type="PANTHER" id="PTHR47354">
    <property type="entry name" value="NADH OXIDOREDUCTASE HCR"/>
    <property type="match status" value="1"/>
</dbReference>
<dbReference type="InterPro" id="IPR017938">
    <property type="entry name" value="Riboflavin_synthase-like_b-brl"/>
</dbReference>
<dbReference type="InterPro" id="IPR008333">
    <property type="entry name" value="Cbr1-like_FAD-bd_dom"/>
</dbReference>
<organism evidence="2 3">
    <name type="scientific">Roseibium limicola</name>
    <dbReference type="NCBI Taxonomy" id="2816037"/>
    <lineage>
        <taxon>Bacteria</taxon>
        <taxon>Pseudomonadati</taxon>
        <taxon>Pseudomonadota</taxon>
        <taxon>Alphaproteobacteria</taxon>
        <taxon>Hyphomicrobiales</taxon>
        <taxon>Stappiaceae</taxon>
        <taxon>Roseibium</taxon>
    </lineage>
</organism>
<dbReference type="CDD" id="cd06196">
    <property type="entry name" value="FNR_like_1"/>
    <property type="match status" value="1"/>
</dbReference>
<dbReference type="RefSeq" id="WP_206939843.1">
    <property type="nucleotide sequence ID" value="NZ_JAFLNF010000003.1"/>
</dbReference>
<dbReference type="Pfam" id="PF00175">
    <property type="entry name" value="NAD_binding_1"/>
    <property type="match status" value="1"/>
</dbReference>
<dbReference type="SUPFAM" id="SSF52343">
    <property type="entry name" value="Ferredoxin reductase-like, C-terminal NADP-linked domain"/>
    <property type="match status" value="1"/>
</dbReference>
<dbReference type="AlphaFoldDB" id="A0A939J9F9"/>
<dbReference type="Pfam" id="PF00970">
    <property type="entry name" value="FAD_binding_6"/>
    <property type="match status" value="1"/>
</dbReference>
<accession>A0A939J9F9</accession>
<sequence>MQKTTLLSVEAVTHDVRRFKFRRPGGFGYQPGDATELALDIENWRDEKRPFTMTSLPDDEEIEFTIKGYPEHDGVTTRLHALQPGDTVLIDEPFETFRYKGKGVFIAGGAGLTPFLAILRDLRAKGELQGNQLIFANKEEKDIICADELAAMEGLDLEHVLSEEDKGGYRHGQIDVALLKDLVPDFDRRFYLCGPPPMQKAIQEDLQELGVDADSVSLSD</sequence>
<evidence type="ECO:0000313" key="2">
    <source>
        <dbReference type="EMBL" id="MBO0345353.1"/>
    </source>
</evidence>
<dbReference type="InterPro" id="IPR039261">
    <property type="entry name" value="FNR_nucleotide-bd"/>
</dbReference>
<dbReference type="PROSITE" id="PS51384">
    <property type="entry name" value="FAD_FR"/>
    <property type="match status" value="1"/>
</dbReference>
<keyword evidence="3" id="KW-1185">Reference proteome</keyword>
<evidence type="ECO:0000313" key="3">
    <source>
        <dbReference type="Proteomes" id="UP000664779"/>
    </source>
</evidence>
<evidence type="ECO:0000259" key="1">
    <source>
        <dbReference type="PROSITE" id="PS51384"/>
    </source>
</evidence>
<feature type="domain" description="FAD-binding FR-type" evidence="1">
    <location>
        <begin position="1"/>
        <end position="100"/>
    </location>
</feature>
<dbReference type="PANTHER" id="PTHR47354:SF5">
    <property type="entry name" value="PROTEIN RFBI"/>
    <property type="match status" value="1"/>
</dbReference>
<proteinExistence type="predicted"/>
<reference evidence="2" key="1">
    <citation type="submission" date="2021-03" db="EMBL/GenBank/DDBJ databases">
        <title>Roseibium sp. CAU 1637 isolated from Incheon.</title>
        <authorList>
            <person name="Kim W."/>
        </authorList>
    </citation>
    <scope>NUCLEOTIDE SEQUENCE</scope>
    <source>
        <strain evidence="2">CAU 1637</strain>
    </source>
</reference>
<comment type="caution">
    <text evidence="2">The sequence shown here is derived from an EMBL/GenBank/DDBJ whole genome shotgun (WGS) entry which is preliminary data.</text>
</comment>
<dbReference type="SUPFAM" id="SSF63380">
    <property type="entry name" value="Riboflavin synthase domain-like"/>
    <property type="match status" value="1"/>
</dbReference>